<geneLocation type="plasmid" evidence="1 2">
    <name>PP1</name>
</geneLocation>
<reference evidence="2" key="1">
    <citation type="submission" date="2017-11" db="EMBL/GenBank/DDBJ databases">
        <authorList>
            <person name="Blom J."/>
        </authorList>
    </citation>
    <scope>NUCLEOTIDE SEQUENCE [LARGE SCALE GENOMIC DNA]</scope>
    <source>
        <plasmid evidence="2">PP1</plasmid>
    </source>
</reference>
<dbReference type="Proteomes" id="UP000239025">
    <property type="component" value="Plasmid PP1"/>
</dbReference>
<organism evidence="1 2">
    <name type="scientific">Pseudomonas cerasi</name>
    <dbReference type="NCBI Taxonomy" id="1583341"/>
    <lineage>
        <taxon>Bacteria</taxon>
        <taxon>Pseudomonadati</taxon>
        <taxon>Pseudomonadota</taxon>
        <taxon>Gammaproteobacteria</taxon>
        <taxon>Pseudomonadales</taxon>
        <taxon>Pseudomonadaceae</taxon>
        <taxon>Pseudomonas</taxon>
    </lineage>
</organism>
<keyword evidence="1" id="KW-0614">Plasmid</keyword>
<evidence type="ECO:0000313" key="2">
    <source>
        <dbReference type="Proteomes" id="UP000239025"/>
    </source>
</evidence>
<accession>A0A2K4W2B7</accession>
<evidence type="ECO:0000313" key="1">
    <source>
        <dbReference type="EMBL" id="SOS30027.1"/>
    </source>
</evidence>
<name>A0A2K4W2B7_9PSED</name>
<keyword evidence="2" id="KW-1185">Reference proteome</keyword>
<gene>
    <name evidence="1" type="ORF">PL963_P100044</name>
</gene>
<protein>
    <submittedName>
        <fullName evidence="1">Uncharacterized protein</fullName>
    </submittedName>
</protein>
<proteinExistence type="predicted"/>
<dbReference type="AlphaFoldDB" id="A0A2K4W2B7"/>
<sequence length="153" mass="17246">MLALTSGLFLLAAGGRLSGFNIVDFYTRCEDQILLHNYFKPLEQVLTDSLCRLFVLLGRCRLFSTSSVQALSDSLFSLDDEIKPLLEAMSIIIPRQFHGRGHRTLVLQKAQSRPNGIEQLYLLAKGVFKSRHAVPKNARAQPATFNSWETEHL</sequence>
<dbReference type="EMBL" id="LT963396">
    <property type="protein sequence ID" value="SOS30027.1"/>
    <property type="molecule type" value="Genomic_DNA"/>
</dbReference>